<dbReference type="InterPro" id="IPR041164">
    <property type="entry name" value="LDcluster4"/>
</dbReference>
<evidence type="ECO:0000313" key="1">
    <source>
        <dbReference type="EMBL" id="SEM23455.1"/>
    </source>
</evidence>
<dbReference type="PANTHER" id="PTHR43393">
    <property type="entry name" value="CYTOKININ RIBOSIDE 5'-MONOPHOSPHATE PHOSPHORIBOHYDROLASE"/>
    <property type="match status" value="1"/>
</dbReference>
<reference evidence="2" key="1">
    <citation type="submission" date="2016-10" db="EMBL/GenBank/DDBJ databases">
        <authorList>
            <person name="Varghese N."/>
        </authorList>
    </citation>
    <scope>NUCLEOTIDE SEQUENCE [LARGE SCALE GENOMIC DNA]</scope>
    <source>
        <strain evidence="2">DSM 45096 / BCRC 16803 / CGMCC 4.1857 / CIP 109030 / JCM 12277 / KCTC 19219 / NBRC 100920 / 33214</strain>
    </source>
</reference>
<dbReference type="RefSeq" id="WP_082015189.1">
    <property type="nucleotide sequence ID" value="NZ_BBPN01000020.1"/>
</dbReference>
<dbReference type="EMBL" id="FOAZ01000021">
    <property type="protein sequence ID" value="SEM23455.1"/>
    <property type="molecule type" value="Genomic_DNA"/>
</dbReference>
<dbReference type="STRING" id="235985.SAMN05414137_12139"/>
<evidence type="ECO:0008006" key="3">
    <source>
        <dbReference type="Google" id="ProtNLM"/>
    </source>
</evidence>
<sequence>MSDIPCVPYVAVIGPGEATPAECDTAGEVGRRLAEAGAVLVCGGLGGVMEAAARGASAAGGTTVGLLPGRDRSAGNPHLTVCLPTGLGELRNGLVVGTADAVIAVGGSWGTMSEIALALRTGKPVVALAGWDLRPPSGDAPGPRPAATPEEAVALAVGRPPQLEKS</sequence>
<dbReference type="eggNOG" id="COG1611">
    <property type="taxonomic scope" value="Bacteria"/>
</dbReference>
<dbReference type="Gene3D" id="3.40.50.450">
    <property type="match status" value="1"/>
</dbReference>
<dbReference type="Pfam" id="PF18306">
    <property type="entry name" value="LDcluster4"/>
    <property type="match status" value="1"/>
</dbReference>
<dbReference type="PANTHER" id="PTHR43393:SF3">
    <property type="entry name" value="LYSINE DECARBOXYLASE-LIKE PROTEIN"/>
    <property type="match status" value="1"/>
</dbReference>
<dbReference type="AlphaFoldDB" id="A0A1H7WQD4"/>
<evidence type="ECO:0000313" key="2">
    <source>
        <dbReference type="Proteomes" id="UP000183015"/>
    </source>
</evidence>
<gene>
    <name evidence="1" type="ORF">SAMN05414137_12139</name>
</gene>
<dbReference type="SUPFAM" id="SSF102405">
    <property type="entry name" value="MCP/YpsA-like"/>
    <property type="match status" value="1"/>
</dbReference>
<dbReference type="InterPro" id="IPR052341">
    <property type="entry name" value="LOG_family_nucleotidases"/>
</dbReference>
<organism evidence="1 2">
    <name type="scientific">Streptacidiphilus jiangxiensis</name>
    <dbReference type="NCBI Taxonomy" id="235985"/>
    <lineage>
        <taxon>Bacteria</taxon>
        <taxon>Bacillati</taxon>
        <taxon>Actinomycetota</taxon>
        <taxon>Actinomycetes</taxon>
        <taxon>Kitasatosporales</taxon>
        <taxon>Streptomycetaceae</taxon>
        <taxon>Streptacidiphilus</taxon>
    </lineage>
</organism>
<dbReference type="GO" id="GO:0005829">
    <property type="term" value="C:cytosol"/>
    <property type="evidence" value="ECO:0007669"/>
    <property type="project" value="TreeGrafter"/>
</dbReference>
<accession>A0A1H7WQD4</accession>
<name>A0A1H7WQD4_STRJI</name>
<dbReference type="OrthoDB" id="9794039at2"/>
<dbReference type="NCBIfam" id="TIGR00725">
    <property type="entry name" value="TIGR00725 family protein"/>
    <property type="match status" value="1"/>
</dbReference>
<proteinExistence type="predicted"/>
<dbReference type="Proteomes" id="UP000183015">
    <property type="component" value="Unassembled WGS sequence"/>
</dbReference>
<protein>
    <recommendedName>
        <fullName evidence="3">TIGR00725 family protein</fullName>
    </recommendedName>
</protein>
<keyword evidence="2" id="KW-1185">Reference proteome</keyword>
<dbReference type="InterPro" id="IPR005268">
    <property type="entry name" value="CHP00725"/>
</dbReference>